<evidence type="ECO:0000313" key="3">
    <source>
        <dbReference type="EMBL" id="KAL0477987.1"/>
    </source>
</evidence>
<dbReference type="PROSITE" id="PS50011">
    <property type="entry name" value="PROTEIN_KINASE_DOM"/>
    <property type="match status" value="1"/>
</dbReference>
<gene>
    <name evidence="3" type="ORF">AKO1_005377</name>
</gene>
<dbReference type="InterPro" id="IPR000719">
    <property type="entry name" value="Prot_kinase_dom"/>
</dbReference>
<dbReference type="GO" id="GO:0005524">
    <property type="term" value="F:ATP binding"/>
    <property type="evidence" value="ECO:0007669"/>
    <property type="project" value="InterPro"/>
</dbReference>
<evidence type="ECO:0000256" key="1">
    <source>
        <dbReference type="SAM" id="SignalP"/>
    </source>
</evidence>
<name>A0AAW2YLG8_9EUKA</name>
<dbReference type="GO" id="GO:0004674">
    <property type="term" value="F:protein serine/threonine kinase activity"/>
    <property type="evidence" value="ECO:0007669"/>
    <property type="project" value="TreeGrafter"/>
</dbReference>
<dbReference type="SUPFAM" id="SSF56112">
    <property type="entry name" value="Protein kinase-like (PK-like)"/>
    <property type="match status" value="1"/>
</dbReference>
<dbReference type="AlphaFoldDB" id="A0AAW2YLG8"/>
<feature type="signal peptide" evidence="1">
    <location>
        <begin position="1"/>
        <end position="16"/>
    </location>
</feature>
<proteinExistence type="predicted"/>
<protein>
    <submittedName>
        <fullName evidence="3">Serine/threonine-protein kinase</fullName>
    </submittedName>
</protein>
<dbReference type="Proteomes" id="UP001431209">
    <property type="component" value="Unassembled WGS sequence"/>
</dbReference>
<dbReference type="EMBL" id="JAOPGA020000288">
    <property type="protein sequence ID" value="KAL0477987.1"/>
    <property type="molecule type" value="Genomic_DNA"/>
</dbReference>
<keyword evidence="4" id="KW-1185">Reference proteome</keyword>
<keyword evidence="3" id="KW-0808">Transferase</keyword>
<keyword evidence="1" id="KW-0732">Signal</keyword>
<evidence type="ECO:0000313" key="4">
    <source>
        <dbReference type="Proteomes" id="UP001431209"/>
    </source>
</evidence>
<evidence type="ECO:0000259" key="2">
    <source>
        <dbReference type="PROSITE" id="PS50011"/>
    </source>
</evidence>
<feature type="chain" id="PRO_5043856442" evidence="1">
    <location>
        <begin position="17"/>
        <end position="263"/>
    </location>
</feature>
<dbReference type="Gene3D" id="1.10.510.10">
    <property type="entry name" value="Transferase(Phosphotransferase) domain 1"/>
    <property type="match status" value="1"/>
</dbReference>
<comment type="caution">
    <text evidence="3">The sequence shown here is derived from an EMBL/GenBank/DDBJ whole genome shotgun (WGS) entry which is preliminary data.</text>
</comment>
<dbReference type="InterPro" id="IPR011009">
    <property type="entry name" value="Kinase-like_dom_sf"/>
</dbReference>
<dbReference type="InterPro" id="IPR051681">
    <property type="entry name" value="Ser/Thr_Kinases-Pseudokinases"/>
</dbReference>
<feature type="domain" description="Protein kinase" evidence="2">
    <location>
        <begin position="19"/>
        <end position="263"/>
    </location>
</feature>
<dbReference type="SMART" id="SM00220">
    <property type="entry name" value="S_TKc"/>
    <property type="match status" value="1"/>
</dbReference>
<organism evidence="3 4">
    <name type="scientific">Acrasis kona</name>
    <dbReference type="NCBI Taxonomy" id="1008807"/>
    <lineage>
        <taxon>Eukaryota</taxon>
        <taxon>Discoba</taxon>
        <taxon>Heterolobosea</taxon>
        <taxon>Tetramitia</taxon>
        <taxon>Eutetramitia</taxon>
        <taxon>Acrasidae</taxon>
        <taxon>Acrasis</taxon>
    </lineage>
</organism>
<dbReference type="PIRSF" id="PIRSF000654">
    <property type="entry name" value="Integrin-linked_kinase"/>
    <property type="match status" value="1"/>
</dbReference>
<sequence length="263" mass="30774">MLVVKLLIITSVLIYCQDIRKQSIITKGDYATIYFGHLNEEIVCLKSFKDPLALDREVEDLQLLNHTNIIRFIGRHSVDGVDMLVMEYMPTNLNKVIHGEAKNNLTLGQKVELLRDVAKALLYLSENDKYHGDLKPSNILLSVDGDSIKTKLCDFSDSKFRRTFMYMCPENYQYGYKFSYLCDIYSFGMIMYEVLFEIKPFSHVPDDSDVFKNVFEWKQQVLEGRRPYIPTIHSTDYINIMTRCWQSDPSKRPTYQEIIDNLK</sequence>
<keyword evidence="3" id="KW-0418">Kinase</keyword>
<reference evidence="3 4" key="1">
    <citation type="submission" date="2024-03" db="EMBL/GenBank/DDBJ databases">
        <title>The Acrasis kona genome and developmental transcriptomes reveal deep origins of eukaryotic multicellular pathways.</title>
        <authorList>
            <person name="Sheikh S."/>
            <person name="Fu C.-J."/>
            <person name="Brown M.W."/>
            <person name="Baldauf S.L."/>
        </authorList>
    </citation>
    <scope>NUCLEOTIDE SEQUENCE [LARGE SCALE GENOMIC DNA]</scope>
    <source>
        <strain evidence="3 4">ATCC MYA-3509</strain>
    </source>
</reference>
<accession>A0AAW2YLG8</accession>
<dbReference type="PANTHER" id="PTHR44329">
    <property type="entry name" value="SERINE/THREONINE-PROTEIN KINASE TNNI3K-RELATED"/>
    <property type="match status" value="1"/>
</dbReference>
<dbReference type="Pfam" id="PF00069">
    <property type="entry name" value="Pkinase"/>
    <property type="match status" value="1"/>
</dbReference>